<dbReference type="PROSITE" id="PS50082">
    <property type="entry name" value="WD_REPEATS_2"/>
    <property type="match status" value="12"/>
</dbReference>
<evidence type="ECO:0000256" key="2">
    <source>
        <dbReference type="ARBA" id="ARBA00022737"/>
    </source>
</evidence>
<dbReference type="Gene3D" id="2.130.10.10">
    <property type="entry name" value="YVTN repeat-like/Quinoprotein amine dehydrogenase"/>
    <property type="match status" value="5"/>
</dbReference>
<feature type="repeat" description="WD" evidence="3">
    <location>
        <begin position="775"/>
        <end position="816"/>
    </location>
</feature>
<dbReference type="InterPro" id="IPR049052">
    <property type="entry name" value="nSTAND1"/>
</dbReference>
<dbReference type="PANTHER" id="PTHR44019:SF8">
    <property type="entry name" value="POC1 CENTRIOLAR PROTEIN HOMOLOG"/>
    <property type="match status" value="1"/>
</dbReference>
<reference evidence="8 9" key="1">
    <citation type="submission" date="2017-01" db="EMBL/GenBank/DDBJ databases">
        <authorList>
            <consortium name="Urmite Genomes"/>
        </authorList>
    </citation>
    <scope>NUCLEOTIDE SEQUENCE [LARGE SCALE GENOMIC DNA]</scope>
    <source>
        <strain evidence="8 9">AB57</strain>
    </source>
</reference>
<dbReference type="Proteomes" id="UP000240988">
    <property type="component" value="Unassembled WGS sequence"/>
</dbReference>
<dbReference type="SMART" id="SM00320">
    <property type="entry name" value="WD40"/>
    <property type="match status" value="12"/>
</dbReference>
<name>A0A2U3NXB0_9MYCO</name>
<dbReference type="GO" id="GO:0007165">
    <property type="term" value="P:signal transduction"/>
    <property type="evidence" value="ECO:0007669"/>
    <property type="project" value="InterPro"/>
</dbReference>
<dbReference type="InterPro" id="IPR050505">
    <property type="entry name" value="WDR55/POC1"/>
</dbReference>
<accession>A0A2U3NXB0</accession>
<dbReference type="PANTHER" id="PTHR44019">
    <property type="entry name" value="WD REPEAT-CONTAINING PROTEIN 55"/>
    <property type="match status" value="1"/>
</dbReference>
<dbReference type="Pfam" id="PF20703">
    <property type="entry name" value="nSTAND1"/>
    <property type="match status" value="1"/>
</dbReference>
<dbReference type="Pfam" id="PF13676">
    <property type="entry name" value="TIR_2"/>
    <property type="match status" value="1"/>
</dbReference>
<sequence length="1335" mass="142675">VSRIFLSHSSKDTREAVALKLWLTGQRPELGDEIFIDVDTQTGLKLGEQWKTQLFTGKSRCEHFICLLSQNWADSTECNVEYRTAEGLGKRILVARLEDLGHNDITSAWQHCDLFAGGECSDIEVPGGPPVRFNTEALTSIMDAVDGNGTGPRQFVWPPRTDPGRAPYRGWEPFEEIDAGVFFGRDAVIERGLDALLGMRFRLLATMSGLKSLFVVLGPSGSGKSSFLRAGLIPRLRRQDREFVVLGIMRPQGNALVGDSGLAAAIHAGRESLGLSSPSLGSIKKACGQGDVDQLLVLLREIRLAAAAQSAHNADPNASAPTLVLPIDQAEELFSAEAGPQTEQFLNMLAELIHRINTDEVGLVVAVTIRTDRYEAMQSHPALDGIGAAIFDDLKPMPREEFKEVIVGPAARSTEAGTRLVIRDNLVTSLLRDAGDGADTLPLVALTLSRLYSDYGGTGEISATDYEAMGGMADVVNNAIEELLGQYPDGRTAALELLRSAFIPWLATINSLNDQALRRVALESDLPKESHPLIDAFVTKRLLVRDERDGNVVVEVALESLLRQWDTLAGWLVEERLNLKIADDIERNAAAWENQSHDASWLLTGSRLDDAEKLAAREGFSTLLADCRAYLGACREAENQRLHDEEELRNEKLSHAEEVARHAQESQKAAERHAGMLRRRSRVLTVVAVIAILAAAAAIYGVVTATQARKQANERTREAIALRLTSEGRAILGGELEGGDIRAIQEILAAPGVSPGADRGALYDGLVGLSTTLKIIATPNPVQDISISPDGHRIVTAQFDGSLRLWDSETGQPIGSPLTGHRGVAEVVTYSHDGHRIISGGDDNTVRVWDADTGKPIGAPFVGHTDKVTCLAISPDGRLIVSGSVDRTIRRWNADTGQQIGAPLLGNAGPVGDVEFDPDGHQFASGGDDKTVRLWNADTGQQIGAPLIGHTDWVQSLSYSPDGRHLVSASFDKTLRVWDTQTGKQVGEPFVGHTGSVASVAYSPDGHQIISGGEDDVVRIWDADTGQPVGDPRDGATGWVTGVQYSPGGHRFFSSGNDGTVRIWGAGLHTWAGQMGNVLSAQFSPDGHRVIAGGEDKILRLWNADTGLTIGEPMTGHTDVVTSVAYSPDGRRVASASKDGTARLWDVETGQPVGPPLVGHAEALTSVAFSPDGRMIASGSHDKTVRLWDANTGAPIGQPLIGATDAVSSVAFSPDGHQIAAGSFDNMIRLWDVATGHLIGQPWSGHTSGVTSLSFFPDGRHLVSGSQDDTLRIWEVATGKTVGNPMKGHTGTVTGVSVSSNGTASCPAAKTRTCGCGTPTPASPSVSRCPPTPRR</sequence>
<feature type="transmembrane region" description="Helical" evidence="5">
    <location>
        <begin position="683"/>
        <end position="703"/>
    </location>
</feature>
<dbReference type="SUPFAM" id="SSF50978">
    <property type="entry name" value="WD40 repeat-like"/>
    <property type="match status" value="2"/>
</dbReference>
<dbReference type="SUPFAM" id="SSF52200">
    <property type="entry name" value="Toll/Interleukin receptor TIR domain"/>
    <property type="match status" value="1"/>
</dbReference>
<feature type="repeat" description="WD" evidence="3">
    <location>
        <begin position="1157"/>
        <end position="1198"/>
    </location>
</feature>
<protein>
    <submittedName>
        <fullName evidence="8">Uncharacterized protein</fullName>
    </submittedName>
</protein>
<feature type="repeat" description="WD" evidence="3">
    <location>
        <begin position="1033"/>
        <end position="1064"/>
    </location>
</feature>
<feature type="repeat" description="WD" evidence="3">
    <location>
        <begin position="1200"/>
        <end position="1241"/>
    </location>
</feature>
<feature type="repeat" description="WD" evidence="3">
    <location>
        <begin position="990"/>
        <end position="1031"/>
    </location>
</feature>
<dbReference type="SUPFAM" id="SSF52540">
    <property type="entry name" value="P-loop containing nucleoside triphosphate hydrolases"/>
    <property type="match status" value="1"/>
</dbReference>
<organism evidence="8 9">
    <name type="scientific">Mycobacterium rhizamassiliense</name>
    <dbReference type="NCBI Taxonomy" id="1841860"/>
    <lineage>
        <taxon>Bacteria</taxon>
        <taxon>Bacillati</taxon>
        <taxon>Actinomycetota</taxon>
        <taxon>Actinomycetes</taxon>
        <taxon>Mycobacteriales</taxon>
        <taxon>Mycobacteriaceae</taxon>
        <taxon>Mycobacterium</taxon>
    </lineage>
</organism>
<keyword evidence="2" id="KW-0677">Repeat</keyword>
<evidence type="ECO:0000313" key="8">
    <source>
        <dbReference type="EMBL" id="SPM36147.1"/>
    </source>
</evidence>
<evidence type="ECO:0000259" key="6">
    <source>
        <dbReference type="Pfam" id="PF13676"/>
    </source>
</evidence>
<dbReference type="InterPro" id="IPR036322">
    <property type="entry name" value="WD40_repeat_dom_sf"/>
</dbReference>
<evidence type="ECO:0000256" key="5">
    <source>
        <dbReference type="SAM" id="Phobius"/>
    </source>
</evidence>
<evidence type="ECO:0000313" key="9">
    <source>
        <dbReference type="Proteomes" id="UP000240988"/>
    </source>
</evidence>
<dbReference type="InterPro" id="IPR019775">
    <property type="entry name" value="WD40_repeat_CS"/>
</dbReference>
<feature type="repeat" description="WD" evidence="3">
    <location>
        <begin position="1114"/>
        <end position="1155"/>
    </location>
</feature>
<dbReference type="EMBL" id="FUFA01000005">
    <property type="protein sequence ID" value="SPM36147.1"/>
    <property type="molecule type" value="Genomic_DNA"/>
</dbReference>
<keyword evidence="1 3" id="KW-0853">WD repeat</keyword>
<dbReference type="STRING" id="1841860.GCA_900157375_03989"/>
<keyword evidence="5" id="KW-1133">Transmembrane helix</keyword>
<dbReference type="InterPro" id="IPR001680">
    <property type="entry name" value="WD40_rpt"/>
</dbReference>
<dbReference type="PROSITE" id="PS50294">
    <property type="entry name" value="WD_REPEATS_REGION"/>
    <property type="match status" value="12"/>
</dbReference>
<proteinExistence type="predicted"/>
<evidence type="ECO:0000256" key="3">
    <source>
        <dbReference type="PROSITE-ProRule" id="PRU00221"/>
    </source>
</evidence>
<dbReference type="PROSITE" id="PS00678">
    <property type="entry name" value="WD_REPEATS_1"/>
    <property type="match status" value="9"/>
</dbReference>
<keyword evidence="5" id="KW-0472">Membrane</keyword>
<feature type="domain" description="Novel STAND NTPase 1" evidence="7">
    <location>
        <begin position="167"/>
        <end position="599"/>
    </location>
</feature>
<dbReference type="InterPro" id="IPR035897">
    <property type="entry name" value="Toll_tir_struct_dom_sf"/>
</dbReference>
<feature type="repeat" description="WD" evidence="3">
    <location>
        <begin position="1243"/>
        <end position="1284"/>
    </location>
</feature>
<feature type="repeat" description="WD" evidence="3">
    <location>
        <begin position="861"/>
        <end position="902"/>
    </location>
</feature>
<keyword evidence="5" id="KW-0812">Transmembrane</keyword>
<feature type="repeat" description="WD" evidence="3">
    <location>
        <begin position="904"/>
        <end position="945"/>
    </location>
</feature>
<evidence type="ECO:0000256" key="4">
    <source>
        <dbReference type="SAM" id="MobiDB-lite"/>
    </source>
</evidence>
<dbReference type="InterPro" id="IPR027417">
    <property type="entry name" value="P-loop_NTPase"/>
</dbReference>
<dbReference type="PRINTS" id="PR00320">
    <property type="entry name" value="GPROTEINBRPT"/>
</dbReference>
<feature type="repeat" description="WD" evidence="3">
    <location>
        <begin position="1071"/>
        <end position="1112"/>
    </location>
</feature>
<dbReference type="InterPro" id="IPR020472">
    <property type="entry name" value="WD40_PAC1"/>
</dbReference>
<feature type="repeat" description="WD" evidence="3">
    <location>
        <begin position="818"/>
        <end position="859"/>
    </location>
</feature>
<keyword evidence="9" id="KW-1185">Reference proteome</keyword>
<dbReference type="CDD" id="cd00200">
    <property type="entry name" value="WD40"/>
    <property type="match status" value="1"/>
</dbReference>
<evidence type="ECO:0000259" key="7">
    <source>
        <dbReference type="Pfam" id="PF20703"/>
    </source>
</evidence>
<dbReference type="Pfam" id="PF00400">
    <property type="entry name" value="WD40"/>
    <property type="match status" value="12"/>
</dbReference>
<dbReference type="Gene3D" id="3.40.50.10140">
    <property type="entry name" value="Toll/interleukin-1 receptor homology (TIR) domain"/>
    <property type="match status" value="1"/>
</dbReference>
<feature type="region of interest" description="Disordered" evidence="4">
    <location>
        <begin position="1311"/>
        <end position="1335"/>
    </location>
</feature>
<dbReference type="InterPro" id="IPR000157">
    <property type="entry name" value="TIR_dom"/>
</dbReference>
<evidence type="ECO:0000256" key="1">
    <source>
        <dbReference type="ARBA" id="ARBA00022574"/>
    </source>
</evidence>
<dbReference type="InterPro" id="IPR015943">
    <property type="entry name" value="WD40/YVTN_repeat-like_dom_sf"/>
</dbReference>
<gene>
    <name evidence="8" type="ORF">MRAB57_3986</name>
</gene>
<feature type="repeat" description="WD" evidence="3">
    <location>
        <begin position="947"/>
        <end position="988"/>
    </location>
</feature>
<feature type="domain" description="TIR" evidence="6">
    <location>
        <begin position="4"/>
        <end position="117"/>
    </location>
</feature>
<feature type="non-terminal residue" evidence="8">
    <location>
        <position position="1"/>
    </location>
</feature>